<evidence type="ECO:0000259" key="6">
    <source>
        <dbReference type="PROSITE" id="PS50045"/>
    </source>
</evidence>
<dbReference type="SUPFAM" id="SSF52172">
    <property type="entry name" value="CheY-like"/>
    <property type="match status" value="1"/>
</dbReference>
<dbReference type="InterPro" id="IPR011006">
    <property type="entry name" value="CheY-like_superfamily"/>
</dbReference>
<dbReference type="InterPro" id="IPR025662">
    <property type="entry name" value="Sigma_54_int_dom_ATP-bd_1"/>
</dbReference>
<dbReference type="InterPro" id="IPR001789">
    <property type="entry name" value="Sig_transdc_resp-reg_receiver"/>
</dbReference>
<evidence type="ECO:0000256" key="2">
    <source>
        <dbReference type="ARBA" id="ARBA00022840"/>
    </source>
</evidence>
<dbReference type="PROSITE" id="PS50045">
    <property type="entry name" value="SIGMA54_INTERACT_4"/>
    <property type="match status" value="1"/>
</dbReference>
<dbReference type="Pfam" id="PF25601">
    <property type="entry name" value="AAA_lid_14"/>
    <property type="match status" value="1"/>
</dbReference>
<dbReference type="SUPFAM" id="SSF46689">
    <property type="entry name" value="Homeodomain-like"/>
    <property type="match status" value="1"/>
</dbReference>
<dbReference type="PRINTS" id="PR01590">
    <property type="entry name" value="HTHFIS"/>
</dbReference>
<dbReference type="InterPro" id="IPR058031">
    <property type="entry name" value="AAA_lid_NorR"/>
</dbReference>
<evidence type="ECO:0000256" key="1">
    <source>
        <dbReference type="ARBA" id="ARBA00022741"/>
    </source>
</evidence>
<evidence type="ECO:0000313" key="9">
    <source>
        <dbReference type="Proteomes" id="UP000240621"/>
    </source>
</evidence>
<name>A0A2P8CKK4_9BACT</name>
<dbReference type="InterPro" id="IPR009057">
    <property type="entry name" value="Homeodomain-like_sf"/>
</dbReference>
<dbReference type="Gene3D" id="3.40.50.2300">
    <property type="match status" value="1"/>
</dbReference>
<dbReference type="Gene3D" id="1.10.8.60">
    <property type="match status" value="1"/>
</dbReference>
<dbReference type="InterPro" id="IPR002078">
    <property type="entry name" value="Sigma_54_int"/>
</dbReference>
<comment type="caution">
    <text evidence="8">The sequence shown here is derived from an EMBL/GenBank/DDBJ whole genome shotgun (WGS) entry which is preliminary data.</text>
</comment>
<dbReference type="Pfam" id="PF02954">
    <property type="entry name" value="HTH_8"/>
    <property type="match status" value="1"/>
</dbReference>
<dbReference type="PROSITE" id="PS50110">
    <property type="entry name" value="RESPONSE_REGULATORY"/>
    <property type="match status" value="1"/>
</dbReference>
<protein>
    <submittedName>
        <fullName evidence="8">DNA-binding NtrC family response regulator</fullName>
    </submittedName>
</protein>
<dbReference type="EMBL" id="PYGC01000001">
    <property type="protein sequence ID" value="PSK85463.1"/>
    <property type="molecule type" value="Genomic_DNA"/>
</dbReference>
<dbReference type="Pfam" id="PF00072">
    <property type="entry name" value="Response_reg"/>
    <property type="match status" value="1"/>
</dbReference>
<feature type="domain" description="Response regulatory" evidence="7">
    <location>
        <begin position="5"/>
        <end position="124"/>
    </location>
</feature>
<evidence type="ECO:0000313" key="8">
    <source>
        <dbReference type="EMBL" id="PSK85463.1"/>
    </source>
</evidence>
<dbReference type="GO" id="GO:0043565">
    <property type="term" value="F:sequence-specific DNA binding"/>
    <property type="evidence" value="ECO:0007669"/>
    <property type="project" value="InterPro"/>
</dbReference>
<dbReference type="PANTHER" id="PTHR32071">
    <property type="entry name" value="TRANSCRIPTIONAL REGULATORY PROTEIN"/>
    <property type="match status" value="1"/>
</dbReference>
<dbReference type="OrthoDB" id="9803970at2"/>
<dbReference type="Gene3D" id="1.10.10.60">
    <property type="entry name" value="Homeodomain-like"/>
    <property type="match status" value="1"/>
</dbReference>
<dbReference type="InterPro" id="IPR027417">
    <property type="entry name" value="P-loop_NTPase"/>
</dbReference>
<dbReference type="SUPFAM" id="SSF52540">
    <property type="entry name" value="P-loop containing nucleoside triphosphate hydrolases"/>
    <property type="match status" value="1"/>
</dbReference>
<dbReference type="RefSeq" id="WP_106540506.1">
    <property type="nucleotide sequence ID" value="NZ_BLAU01000001.1"/>
</dbReference>
<reference evidence="8 9" key="1">
    <citation type="submission" date="2018-03" db="EMBL/GenBank/DDBJ databases">
        <title>Genomic Encyclopedia of Archaeal and Bacterial Type Strains, Phase II (KMG-II): from individual species to whole genera.</title>
        <authorList>
            <person name="Goeker M."/>
        </authorList>
    </citation>
    <scope>NUCLEOTIDE SEQUENCE [LARGE SCALE GENOMIC DNA]</scope>
    <source>
        <strain evidence="8 9">DSM 27267</strain>
    </source>
</reference>
<dbReference type="GO" id="GO:0006355">
    <property type="term" value="P:regulation of DNA-templated transcription"/>
    <property type="evidence" value="ECO:0007669"/>
    <property type="project" value="InterPro"/>
</dbReference>
<dbReference type="PANTHER" id="PTHR32071:SF113">
    <property type="entry name" value="ALGINATE BIOSYNTHESIS TRANSCRIPTIONAL REGULATORY PROTEIN ALGB"/>
    <property type="match status" value="1"/>
</dbReference>
<keyword evidence="3" id="KW-0805">Transcription regulation</keyword>
<evidence type="ECO:0000259" key="7">
    <source>
        <dbReference type="PROSITE" id="PS50110"/>
    </source>
</evidence>
<accession>A0A2P8CKK4</accession>
<feature type="domain" description="Sigma-54 factor interaction" evidence="6">
    <location>
        <begin position="154"/>
        <end position="383"/>
    </location>
</feature>
<dbReference type="Proteomes" id="UP000240621">
    <property type="component" value="Unassembled WGS sequence"/>
</dbReference>
<dbReference type="CDD" id="cd00009">
    <property type="entry name" value="AAA"/>
    <property type="match status" value="1"/>
</dbReference>
<dbReference type="AlphaFoldDB" id="A0A2P8CKK4"/>
<evidence type="ECO:0000256" key="5">
    <source>
        <dbReference type="PROSITE-ProRule" id="PRU00169"/>
    </source>
</evidence>
<organism evidence="8 9">
    <name type="scientific">Prolixibacter denitrificans</name>
    <dbReference type="NCBI Taxonomy" id="1541063"/>
    <lineage>
        <taxon>Bacteria</taxon>
        <taxon>Pseudomonadati</taxon>
        <taxon>Bacteroidota</taxon>
        <taxon>Bacteroidia</taxon>
        <taxon>Marinilabiliales</taxon>
        <taxon>Prolixibacteraceae</taxon>
        <taxon>Prolixibacter</taxon>
    </lineage>
</organism>
<feature type="modified residue" description="4-aspartylphosphate" evidence="5">
    <location>
        <position position="54"/>
    </location>
</feature>
<keyword evidence="1" id="KW-0547">Nucleotide-binding</keyword>
<gene>
    <name evidence="8" type="ORF">CLV93_101419</name>
</gene>
<dbReference type="Gene3D" id="3.40.50.300">
    <property type="entry name" value="P-loop containing nucleotide triphosphate hydrolases"/>
    <property type="match status" value="1"/>
</dbReference>
<keyword evidence="8" id="KW-0238">DNA-binding</keyword>
<keyword evidence="5" id="KW-0597">Phosphoprotein</keyword>
<sequence>MSEGRILIIDDAKGPGGSLEMALRMDFESVKSFSNPNLLPFYLKTEKADVAILDVDFSGVREGEERGLYWLREIKRINPRIEVVILLNEDDVMLGDRAIEEGAANFAFKPVNTRKLVASLRSVVQLKLMKERCELIESRFDGIKKELLQTEPVIQGSSVPYNRMMHALAGVIDTPDVILLQGETGSGKKSVARYIHSQSSRRNELFLEANSLLERETELGGYLFGVKKRNYPTADPDLPGKFQIAEGGTLYIPEVAKIPLSVQEQFLRYMERNTVEPVGAVRAVPVNVKLLLGTAEDLRSLVNEGAFHEELYRRLSSRAIEIPALRHRVEDIEEIANFFIGQFSAKYHKGPLRMSARTLEELKLNPWPGNISELKLTIEKAVILCEKDVLRPEDFMFRSAAQSQLFKIPDTIEEMEKSMIKKALERHKMNHSAAATQLGITRQTLYNKIRKYKL</sequence>
<evidence type="ECO:0000256" key="3">
    <source>
        <dbReference type="ARBA" id="ARBA00023015"/>
    </source>
</evidence>
<dbReference type="InterPro" id="IPR002197">
    <property type="entry name" value="HTH_Fis"/>
</dbReference>
<keyword evidence="4" id="KW-0804">Transcription</keyword>
<dbReference type="SMART" id="SM00448">
    <property type="entry name" value="REC"/>
    <property type="match status" value="1"/>
</dbReference>
<keyword evidence="2" id="KW-0067">ATP-binding</keyword>
<dbReference type="GO" id="GO:0000160">
    <property type="term" value="P:phosphorelay signal transduction system"/>
    <property type="evidence" value="ECO:0007669"/>
    <property type="project" value="InterPro"/>
</dbReference>
<dbReference type="PROSITE" id="PS00675">
    <property type="entry name" value="SIGMA54_INTERACT_1"/>
    <property type="match status" value="1"/>
</dbReference>
<dbReference type="GO" id="GO:0005524">
    <property type="term" value="F:ATP binding"/>
    <property type="evidence" value="ECO:0007669"/>
    <property type="project" value="UniProtKB-KW"/>
</dbReference>
<dbReference type="Pfam" id="PF00158">
    <property type="entry name" value="Sigma54_activat"/>
    <property type="match status" value="1"/>
</dbReference>
<proteinExistence type="predicted"/>
<evidence type="ECO:0000256" key="4">
    <source>
        <dbReference type="ARBA" id="ARBA00023163"/>
    </source>
</evidence>